<comment type="caution">
    <text evidence="10">Lacks conserved residue(s) required for the propagation of feature annotation.</text>
</comment>
<evidence type="ECO:0000256" key="5">
    <source>
        <dbReference type="ARBA" id="ARBA00022989"/>
    </source>
</evidence>
<feature type="transmembrane region" description="Helical" evidence="10">
    <location>
        <begin position="83"/>
        <end position="105"/>
    </location>
</feature>
<evidence type="ECO:0000256" key="2">
    <source>
        <dbReference type="ARBA" id="ARBA00022448"/>
    </source>
</evidence>
<keyword evidence="7 10" id="KW-0406">Ion transport</keyword>
<feature type="transmembrane region" description="Helical" evidence="10">
    <location>
        <begin position="229"/>
        <end position="248"/>
    </location>
</feature>
<dbReference type="InterPro" id="IPR006153">
    <property type="entry name" value="Cation/H_exchanger_TM"/>
</dbReference>
<feature type="transmembrane region" description="Helical" evidence="10">
    <location>
        <begin position="28"/>
        <end position="48"/>
    </location>
</feature>
<feature type="domain" description="Cation/H+ exchanger transmembrane" evidence="11">
    <location>
        <begin position="15"/>
        <end position="399"/>
    </location>
</feature>
<dbReference type="GO" id="GO:0015386">
    <property type="term" value="F:potassium:proton antiporter activity"/>
    <property type="evidence" value="ECO:0007669"/>
    <property type="project" value="TreeGrafter"/>
</dbReference>
<dbReference type="GO" id="GO:0051453">
    <property type="term" value="P:regulation of intracellular pH"/>
    <property type="evidence" value="ECO:0007669"/>
    <property type="project" value="TreeGrafter"/>
</dbReference>
<comment type="caution">
    <text evidence="12">The sequence shown here is derived from an EMBL/GenBank/DDBJ whole genome shotgun (WGS) entry which is preliminary data.</text>
</comment>
<dbReference type="RefSeq" id="WP_186813322.1">
    <property type="nucleotide sequence ID" value="NZ_BJUB01000004.1"/>
</dbReference>
<reference evidence="12 13" key="1">
    <citation type="submission" date="2019-07" db="EMBL/GenBank/DDBJ databases">
        <title>Whole genome shotgun sequence of Cellulomonas xylanilytica NBRC 101102.</title>
        <authorList>
            <person name="Hosoyama A."/>
            <person name="Uohara A."/>
            <person name="Ohji S."/>
            <person name="Ichikawa N."/>
        </authorList>
    </citation>
    <scope>NUCLEOTIDE SEQUENCE [LARGE SCALE GENOMIC DNA]</scope>
    <source>
        <strain evidence="12 13">NBRC 101102</strain>
    </source>
</reference>
<keyword evidence="10" id="KW-0050">Antiport</keyword>
<feature type="transmembrane region" description="Helical" evidence="10">
    <location>
        <begin position="6"/>
        <end position="21"/>
    </location>
</feature>
<proteinExistence type="inferred from homology"/>
<keyword evidence="9 10" id="KW-0739">Sodium transport</keyword>
<dbReference type="Pfam" id="PF00999">
    <property type="entry name" value="Na_H_Exchanger"/>
    <property type="match status" value="1"/>
</dbReference>
<sequence length="523" mass="54442">MSSELLIAVLVAGIVVLTPLADRLRVPFPVLLTVFGLAVPLIPGVPHLSVEPDLILPLVLPPLLFAATQRATAREFRENARPILLLAVGLTLASAAAVAVLAHAAGMPWGVAAVLGAVVAPPDPVAATAVARRLRLPGRLVTILEGEGMFNDATALVLYNVAVAAVVAGAVTAGELGLSLVLAVGVGVGLGLAAAVLTRFALARLHAAAAETTVTIAVPFAVYLGAEQLHGSGVLAVLTLGLYLRTYAHHSLTSEGWLLGRAVWRYLDYLITSTVFVFIGFELTEILGTSPDRTSALALAGWTCVVLIAVRFAWVLGATALFRRRRGVPVAVPVGGRESVVTSWAGMRGVVTVATALAIPAATSTGEPFPGRDSVIVIALVTVLVTLVLQGLTLAPLVKRLHVGSAADGDDQRRTLRRRATGAVLDALDGATGAAYPDRVRHAVRLQYEGYLAAQEAIGTARRGSTHDDSDTGDDDAVGALLRAVSGVERAVVLDARARGDVTPEVADDLLDEVERRALRQLE</sequence>
<dbReference type="Gene3D" id="6.10.140.1330">
    <property type="match status" value="1"/>
</dbReference>
<dbReference type="PANTHER" id="PTHR10110">
    <property type="entry name" value="SODIUM/HYDROGEN EXCHANGER"/>
    <property type="match status" value="1"/>
</dbReference>
<dbReference type="NCBIfam" id="TIGR00831">
    <property type="entry name" value="a_cpa1"/>
    <property type="match status" value="1"/>
</dbReference>
<comment type="similarity">
    <text evidence="10">Belongs to the monovalent cation:proton antiporter 1 (CPA1) transporter (TC 2.A.36) family.</text>
</comment>
<name>A0A510V2A1_9CELL</name>
<keyword evidence="2 10" id="KW-0813">Transport</keyword>
<evidence type="ECO:0000256" key="3">
    <source>
        <dbReference type="ARBA" id="ARBA00022475"/>
    </source>
</evidence>
<evidence type="ECO:0000256" key="10">
    <source>
        <dbReference type="RuleBase" id="RU366002"/>
    </source>
</evidence>
<evidence type="ECO:0000313" key="13">
    <source>
        <dbReference type="Proteomes" id="UP000321118"/>
    </source>
</evidence>
<keyword evidence="6 10" id="KW-0915">Sodium</keyword>
<evidence type="ECO:0000256" key="8">
    <source>
        <dbReference type="ARBA" id="ARBA00023136"/>
    </source>
</evidence>
<dbReference type="InterPro" id="IPR018422">
    <property type="entry name" value="Cation/H_exchanger_CPA1"/>
</dbReference>
<feature type="transmembrane region" description="Helical" evidence="10">
    <location>
        <begin position="299"/>
        <end position="322"/>
    </location>
</feature>
<feature type="transmembrane region" description="Helical" evidence="10">
    <location>
        <begin position="343"/>
        <end position="363"/>
    </location>
</feature>
<accession>A0A510V2A1</accession>
<feature type="transmembrane region" description="Helical" evidence="10">
    <location>
        <begin position="177"/>
        <end position="198"/>
    </location>
</feature>
<evidence type="ECO:0000256" key="6">
    <source>
        <dbReference type="ARBA" id="ARBA00023053"/>
    </source>
</evidence>
<evidence type="ECO:0000256" key="4">
    <source>
        <dbReference type="ARBA" id="ARBA00022692"/>
    </source>
</evidence>
<dbReference type="Proteomes" id="UP000321118">
    <property type="component" value="Unassembled WGS sequence"/>
</dbReference>
<comment type="subcellular location">
    <subcellularLocation>
        <location evidence="1 10">Cell membrane</location>
        <topology evidence="1 10">Multi-pass membrane protein</topology>
    </subcellularLocation>
</comment>
<dbReference type="EMBL" id="BJUB01000004">
    <property type="protein sequence ID" value="GEK21014.1"/>
    <property type="molecule type" value="Genomic_DNA"/>
</dbReference>
<evidence type="ECO:0000256" key="9">
    <source>
        <dbReference type="ARBA" id="ARBA00023201"/>
    </source>
</evidence>
<keyword evidence="5 10" id="KW-1133">Transmembrane helix</keyword>
<dbReference type="GO" id="GO:0005886">
    <property type="term" value="C:plasma membrane"/>
    <property type="evidence" value="ECO:0007669"/>
    <property type="project" value="UniProtKB-SubCell"/>
</dbReference>
<evidence type="ECO:0000256" key="1">
    <source>
        <dbReference type="ARBA" id="ARBA00004651"/>
    </source>
</evidence>
<evidence type="ECO:0000313" key="12">
    <source>
        <dbReference type="EMBL" id="GEK21014.1"/>
    </source>
</evidence>
<keyword evidence="4 10" id="KW-0812">Transmembrane</keyword>
<keyword evidence="3 10" id="KW-1003">Cell membrane</keyword>
<dbReference type="GO" id="GO:0098719">
    <property type="term" value="P:sodium ion import across plasma membrane"/>
    <property type="evidence" value="ECO:0007669"/>
    <property type="project" value="TreeGrafter"/>
</dbReference>
<keyword evidence="13" id="KW-1185">Reference proteome</keyword>
<feature type="transmembrane region" description="Helical" evidence="10">
    <location>
        <begin position="153"/>
        <end position="171"/>
    </location>
</feature>
<protein>
    <submittedName>
        <fullName evidence="12">Na+/H+ antiporter</fullName>
    </submittedName>
</protein>
<dbReference type="GO" id="GO:0015385">
    <property type="term" value="F:sodium:proton antiporter activity"/>
    <property type="evidence" value="ECO:0007669"/>
    <property type="project" value="InterPro"/>
</dbReference>
<dbReference type="AlphaFoldDB" id="A0A510V2A1"/>
<comment type="function">
    <text evidence="10">Na(+)/H(+) antiporter that extrudes sodium in exchange for external protons.</text>
</comment>
<dbReference type="PANTHER" id="PTHR10110:SF86">
    <property type="entry name" value="SODIUM_HYDROGEN EXCHANGER 7"/>
    <property type="match status" value="1"/>
</dbReference>
<keyword evidence="8 10" id="KW-0472">Membrane</keyword>
<gene>
    <name evidence="12" type="ORF">CXY01_15340</name>
</gene>
<dbReference type="InterPro" id="IPR004705">
    <property type="entry name" value="Cation/H_exchanger_CPA1_bac"/>
</dbReference>
<feature type="transmembrane region" description="Helical" evidence="10">
    <location>
        <begin position="54"/>
        <end position="71"/>
    </location>
</feature>
<organism evidence="12 13">
    <name type="scientific">Cellulomonas xylanilytica</name>
    <dbReference type="NCBI Taxonomy" id="233583"/>
    <lineage>
        <taxon>Bacteria</taxon>
        <taxon>Bacillati</taxon>
        <taxon>Actinomycetota</taxon>
        <taxon>Actinomycetes</taxon>
        <taxon>Micrococcales</taxon>
        <taxon>Cellulomonadaceae</taxon>
        <taxon>Cellulomonas</taxon>
    </lineage>
</organism>
<evidence type="ECO:0000256" key="7">
    <source>
        <dbReference type="ARBA" id="ARBA00023065"/>
    </source>
</evidence>
<feature type="transmembrane region" description="Helical" evidence="10">
    <location>
        <begin position="375"/>
        <end position="395"/>
    </location>
</feature>
<evidence type="ECO:0000259" key="11">
    <source>
        <dbReference type="Pfam" id="PF00999"/>
    </source>
</evidence>